<name>A0A2Z6B268_9BACT</name>
<reference evidence="1 2" key="1">
    <citation type="journal article" date="2018" name="Sci. Adv.">
        <title>Multi-heme cytochromes provide a pathway for survival in energy-limited environments.</title>
        <authorList>
            <person name="Deng X."/>
            <person name="Dohmae N."/>
            <person name="Nealson K.H."/>
            <person name="Hashimoto K."/>
            <person name="Okamoto A."/>
        </authorList>
    </citation>
    <scope>NUCLEOTIDE SEQUENCE [LARGE SCALE GENOMIC DNA]</scope>
    <source>
        <strain evidence="1 2">IS5</strain>
    </source>
</reference>
<keyword evidence="2" id="KW-1185">Reference proteome</keyword>
<dbReference type="KEGG" id="dfl:DFE_2817"/>
<dbReference type="RefSeq" id="WP_126380574.1">
    <property type="nucleotide sequence ID" value="NZ_AP017378.1"/>
</dbReference>
<proteinExistence type="predicted"/>
<organism evidence="1 2">
    <name type="scientific">Desulfovibrio ferrophilus</name>
    <dbReference type="NCBI Taxonomy" id="241368"/>
    <lineage>
        <taxon>Bacteria</taxon>
        <taxon>Pseudomonadati</taxon>
        <taxon>Thermodesulfobacteriota</taxon>
        <taxon>Desulfovibrionia</taxon>
        <taxon>Desulfovibrionales</taxon>
        <taxon>Desulfovibrionaceae</taxon>
        <taxon>Desulfovibrio</taxon>
    </lineage>
</organism>
<evidence type="ECO:0000313" key="2">
    <source>
        <dbReference type="Proteomes" id="UP000269883"/>
    </source>
</evidence>
<evidence type="ECO:0000313" key="1">
    <source>
        <dbReference type="EMBL" id="BBD09543.1"/>
    </source>
</evidence>
<evidence type="ECO:0008006" key="3">
    <source>
        <dbReference type="Google" id="ProtNLM"/>
    </source>
</evidence>
<protein>
    <recommendedName>
        <fullName evidence="3">Guanylate cyclase domain-containing protein</fullName>
    </recommendedName>
</protein>
<dbReference type="AlphaFoldDB" id="A0A2Z6B268"/>
<accession>A0A2Z6B268</accession>
<dbReference type="EMBL" id="AP017378">
    <property type="protein sequence ID" value="BBD09543.1"/>
    <property type="molecule type" value="Genomic_DNA"/>
</dbReference>
<sequence>MIVDNGQRYVAFFDMLGFRSWLESEGSSEVFTYVRGFLNLMIRASLPGSIVHPDMSVTVKDENISCINFSDSIVFYTRDDSEQCLETMLTVSGEFMNSVITGPSRMIRGAIAHGDFLADPTANAYVGQALVDAYLLEGSQDWLSCSIARSVESRPGFEALRLKYPNFIVKALVPLKNTSDIPYCLNWADSDFFSDTYFNAERGLADCESKAMISVADNYSEREKLVMRMSNTRMFIRHYNGNRV</sequence>
<dbReference type="OrthoDB" id="8235971at2"/>
<dbReference type="Proteomes" id="UP000269883">
    <property type="component" value="Chromosome"/>
</dbReference>
<gene>
    <name evidence="1" type="ORF">DFE_2817</name>
</gene>